<dbReference type="InterPro" id="IPR001910">
    <property type="entry name" value="Inosine/uridine_hydrolase_dom"/>
</dbReference>
<dbReference type="InterPro" id="IPR052775">
    <property type="entry name" value="IUN_hydrolase"/>
</dbReference>
<accession>A0A4Z0RBU8</accession>
<sequence length="293" mass="32841">MKKVIHDCDNTLGILDCDVDDGLALIYLLGKKNIELCGITSTYGNSDIETVYANTATMLKELGRTDIPLVKGCADKYSSLSEATEFLVETVKANKGEISILATGSLTNLYSAYKLDNEFFENVAEIVLMGGIIQELNINGQILDELNFFCDPDAANCVLQKGKNVSSITGNNCLVAYFTEQEFRQRLESNNKPIAQYIFQKCIGWFENMIRRFEIVGFHNWDVVAATYIAEPALFNNNFQYLKSDVQKLQKGLLNITSQENGDSRVNLPEIRDLGSFTKEVYKSWLDVDISVL</sequence>
<dbReference type="Pfam" id="PF01156">
    <property type="entry name" value="IU_nuc_hydro"/>
    <property type="match status" value="1"/>
</dbReference>
<organism evidence="2 3">
    <name type="scientific">Desulfosporosinus fructosivorans</name>
    <dbReference type="NCBI Taxonomy" id="2018669"/>
    <lineage>
        <taxon>Bacteria</taxon>
        <taxon>Bacillati</taxon>
        <taxon>Bacillota</taxon>
        <taxon>Clostridia</taxon>
        <taxon>Eubacteriales</taxon>
        <taxon>Desulfitobacteriaceae</taxon>
        <taxon>Desulfosporosinus</taxon>
    </lineage>
</organism>
<dbReference type="PANTHER" id="PTHR46190:SF1">
    <property type="entry name" value="SI:CH211-201H21.5"/>
    <property type="match status" value="1"/>
</dbReference>
<gene>
    <name evidence="2" type="ORF">E4K67_02850</name>
</gene>
<protein>
    <submittedName>
        <fullName evidence="2">Nucleoside hydrolase</fullName>
    </submittedName>
</protein>
<dbReference type="OrthoDB" id="9797882at2"/>
<keyword evidence="2" id="KW-0378">Hydrolase</keyword>
<dbReference type="GO" id="GO:0016799">
    <property type="term" value="F:hydrolase activity, hydrolyzing N-glycosyl compounds"/>
    <property type="evidence" value="ECO:0007669"/>
    <property type="project" value="InterPro"/>
</dbReference>
<evidence type="ECO:0000313" key="2">
    <source>
        <dbReference type="EMBL" id="TGE39934.1"/>
    </source>
</evidence>
<dbReference type="EMBL" id="SPQQ01000001">
    <property type="protein sequence ID" value="TGE39934.1"/>
    <property type="molecule type" value="Genomic_DNA"/>
</dbReference>
<evidence type="ECO:0000259" key="1">
    <source>
        <dbReference type="Pfam" id="PF01156"/>
    </source>
</evidence>
<dbReference type="RefSeq" id="WP_135544869.1">
    <property type="nucleotide sequence ID" value="NZ_SPQQ01000001.1"/>
</dbReference>
<feature type="domain" description="Inosine/uridine-preferring nucleoside hydrolase" evidence="1">
    <location>
        <begin position="14"/>
        <end position="254"/>
    </location>
</feature>
<comment type="caution">
    <text evidence="2">The sequence shown here is derived from an EMBL/GenBank/DDBJ whole genome shotgun (WGS) entry which is preliminary data.</text>
</comment>
<name>A0A4Z0RBU8_9FIRM</name>
<proteinExistence type="predicted"/>
<dbReference type="AlphaFoldDB" id="A0A4Z0RBU8"/>
<dbReference type="PANTHER" id="PTHR46190">
    <property type="entry name" value="SI:CH211-201H21.5-RELATED"/>
    <property type="match status" value="1"/>
</dbReference>
<dbReference type="InterPro" id="IPR036452">
    <property type="entry name" value="Ribo_hydro-like"/>
</dbReference>
<reference evidence="2 3" key="1">
    <citation type="submission" date="2019-03" db="EMBL/GenBank/DDBJ databases">
        <title>Draft Genome Sequence of Desulfosporosinus fructosivorans Strain 63.6F, Isolated from Marine Sediment in the Baltic Sea.</title>
        <authorList>
            <person name="Hausmann B."/>
            <person name="Vandieken V."/>
            <person name="Pjevac P."/>
            <person name="Schreck K."/>
            <person name="Herbold C.W."/>
            <person name="Loy A."/>
        </authorList>
    </citation>
    <scope>NUCLEOTIDE SEQUENCE [LARGE SCALE GENOMIC DNA]</scope>
    <source>
        <strain evidence="2 3">63.6F</strain>
    </source>
</reference>
<dbReference type="Gene3D" id="3.90.245.10">
    <property type="entry name" value="Ribonucleoside hydrolase-like"/>
    <property type="match status" value="1"/>
</dbReference>
<evidence type="ECO:0000313" key="3">
    <source>
        <dbReference type="Proteomes" id="UP000298460"/>
    </source>
</evidence>
<dbReference type="Proteomes" id="UP000298460">
    <property type="component" value="Unassembled WGS sequence"/>
</dbReference>
<dbReference type="SUPFAM" id="SSF53590">
    <property type="entry name" value="Nucleoside hydrolase"/>
    <property type="match status" value="1"/>
</dbReference>
<keyword evidence="3" id="KW-1185">Reference proteome</keyword>